<gene>
    <name evidence="2" type="primary">LOC118428250</name>
</gene>
<dbReference type="AlphaFoldDB" id="A0A9J7M4M2"/>
<reference evidence="2" key="2">
    <citation type="submission" date="2025-08" db="UniProtKB">
        <authorList>
            <consortium name="RefSeq"/>
        </authorList>
    </citation>
    <scope>IDENTIFICATION</scope>
    <source>
        <strain evidence="2">S238N-H82</strain>
        <tissue evidence="2">Testes</tissue>
    </source>
</reference>
<dbReference type="GeneID" id="118428250"/>
<dbReference type="SUPFAM" id="SSF50814">
    <property type="entry name" value="Lipocalins"/>
    <property type="match status" value="1"/>
</dbReference>
<evidence type="ECO:0000313" key="1">
    <source>
        <dbReference type="Proteomes" id="UP000001554"/>
    </source>
</evidence>
<reference evidence="1" key="1">
    <citation type="journal article" date="2020" name="Nat. Ecol. Evol.">
        <title>Deeply conserved synteny resolves early events in vertebrate evolution.</title>
        <authorList>
            <person name="Simakov O."/>
            <person name="Marletaz F."/>
            <person name="Yue J.X."/>
            <person name="O'Connell B."/>
            <person name="Jenkins J."/>
            <person name="Brandt A."/>
            <person name="Calef R."/>
            <person name="Tung C.H."/>
            <person name="Huang T.K."/>
            <person name="Schmutz J."/>
            <person name="Satoh N."/>
            <person name="Yu J.K."/>
            <person name="Putnam N.H."/>
            <person name="Green R.E."/>
            <person name="Rokhsar D.S."/>
        </authorList>
    </citation>
    <scope>NUCLEOTIDE SEQUENCE [LARGE SCALE GENOMIC DNA]</scope>
    <source>
        <strain evidence="1">S238N-H82</strain>
    </source>
</reference>
<name>A0A9J7M4M2_BRAFL</name>
<sequence length="135" mass="15292">MERFVGKWCLSDVDFDKLKMLYVSKMGTPEAVLDDHKEQWMKTYMDVTENGTHWTYGNVPGGDTTMMFDKADQTCKLISNRGAQESTFEMKGDAEIFILNPQGLKITIKVTGQEMKVTQALDDVSVDTVYTKSSE</sequence>
<accession>A0A9J7M4M2</accession>
<dbReference type="OMA" id="TENGTHW"/>
<dbReference type="KEGG" id="bfo:118428250"/>
<evidence type="ECO:0000313" key="2">
    <source>
        <dbReference type="RefSeq" id="XP_035694149.1"/>
    </source>
</evidence>
<organism evidence="1 2">
    <name type="scientific">Branchiostoma floridae</name>
    <name type="common">Florida lancelet</name>
    <name type="synonym">Amphioxus</name>
    <dbReference type="NCBI Taxonomy" id="7739"/>
    <lineage>
        <taxon>Eukaryota</taxon>
        <taxon>Metazoa</taxon>
        <taxon>Chordata</taxon>
        <taxon>Cephalochordata</taxon>
        <taxon>Leptocardii</taxon>
        <taxon>Amphioxiformes</taxon>
        <taxon>Branchiostomatidae</taxon>
        <taxon>Branchiostoma</taxon>
    </lineage>
</organism>
<dbReference type="RefSeq" id="XP_035694149.1">
    <property type="nucleotide sequence ID" value="XM_035838256.1"/>
</dbReference>
<keyword evidence="1" id="KW-1185">Reference proteome</keyword>
<dbReference type="Gene3D" id="2.40.128.20">
    <property type="match status" value="1"/>
</dbReference>
<proteinExistence type="predicted"/>
<dbReference type="Proteomes" id="UP000001554">
    <property type="component" value="Chromosome 12"/>
</dbReference>
<protein>
    <submittedName>
        <fullName evidence="2">Uncharacterized protein LOC118428250</fullName>
    </submittedName>
</protein>
<dbReference type="OrthoDB" id="10110559at2759"/>
<dbReference type="InterPro" id="IPR012674">
    <property type="entry name" value="Calycin"/>
</dbReference>